<dbReference type="Gene3D" id="3.40.50.20">
    <property type="match status" value="1"/>
</dbReference>
<dbReference type="InterPro" id="IPR043167">
    <property type="entry name" value="LpxI_C_sf"/>
</dbReference>
<evidence type="ECO:0000259" key="2">
    <source>
        <dbReference type="Pfam" id="PF17930"/>
    </source>
</evidence>
<organism evidence="3 4">
    <name type="scientific">Rubellimicrobium aerolatum</name>
    <dbReference type="NCBI Taxonomy" id="490979"/>
    <lineage>
        <taxon>Bacteria</taxon>
        <taxon>Pseudomonadati</taxon>
        <taxon>Pseudomonadota</taxon>
        <taxon>Alphaproteobacteria</taxon>
        <taxon>Rhodobacterales</taxon>
        <taxon>Roseobacteraceae</taxon>
        <taxon>Rubellimicrobium</taxon>
    </lineage>
</organism>
<dbReference type="Gene3D" id="3.40.140.80">
    <property type="match status" value="1"/>
</dbReference>
<dbReference type="Pfam" id="PF17930">
    <property type="entry name" value="LpxI_N"/>
    <property type="match status" value="1"/>
</dbReference>
<evidence type="ECO:0000313" key="3">
    <source>
        <dbReference type="EMBL" id="MFC5565175.1"/>
    </source>
</evidence>
<protein>
    <submittedName>
        <fullName evidence="3">LpxI family protein</fullName>
    </submittedName>
</protein>
<keyword evidence="4" id="KW-1185">Reference proteome</keyword>
<sequence>MIALIGSPGALTGHLAATLGREGRPHLACVLSDRTDLAPPPGEPLPFRVEHLGRLLVALRERGVTGVCFSGGIRRPSVDPSQIDALTMPFVPRFLAAARAGDDGALRVILSLFEEAGFAIHAAHEIAPDLLPPAGVLTAARPTPAHEADAARAEQVHRILAPADIGQGVVVRRGQVLAVEALPGTDFMLDSLRDLARDALFYKAPKATQDRRADLPAIGPATMERARAAGLSAIVIESNGVMVLDRAATVAAANAAGLVLWVREPGP</sequence>
<dbReference type="PANTHER" id="PTHR39962">
    <property type="entry name" value="BLL4848 PROTEIN"/>
    <property type="match status" value="1"/>
</dbReference>
<dbReference type="EMBL" id="JBHSNA010000001">
    <property type="protein sequence ID" value="MFC5565175.1"/>
    <property type="molecule type" value="Genomic_DNA"/>
</dbReference>
<dbReference type="PANTHER" id="PTHR39962:SF1">
    <property type="entry name" value="LPXI FAMILY PROTEIN"/>
    <property type="match status" value="1"/>
</dbReference>
<dbReference type="InterPro" id="IPR053174">
    <property type="entry name" value="LpxI"/>
</dbReference>
<comment type="caution">
    <text evidence="3">The sequence shown here is derived from an EMBL/GenBank/DDBJ whole genome shotgun (WGS) entry which is preliminary data.</text>
</comment>
<feature type="domain" description="LpxI C-terminal" evidence="1">
    <location>
        <begin position="133"/>
        <end position="261"/>
    </location>
</feature>
<dbReference type="InterPro" id="IPR010415">
    <property type="entry name" value="LpxI_C"/>
</dbReference>
<evidence type="ECO:0000313" key="4">
    <source>
        <dbReference type="Proteomes" id="UP001596056"/>
    </source>
</evidence>
<accession>A0ABW0S8E4</accession>
<evidence type="ECO:0000259" key="1">
    <source>
        <dbReference type="Pfam" id="PF06230"/>
    </source>
</evidence>
<feature type="domain" description="LpxI N-terminal" evidence="2">
    <location>
        <begin position="1"/>
        <end position="130"/>
    </location>
</feature>
<reference evidence="4" key="1">
    <citation type="journal article" date="2019" name="Int. J. Syst. Evol. Microbiol.">
        <title>The Global Catalogue of Microorganisms (GCM) 10K type strain sequencing project: providing services to taxonomists for standard genome sequencing and annotation.</title>
        <authorList>
            <consortium name="The Broad Institute Genomics Platform"/>
            <consortium name="The Broad Institute Genome Sequencing Center for Infectious Disease"/>
            <person name="Wu L."/>
            <person name="Ma J."/>
        </authorList>
    </citation>
    <scope>NUCLEOTIDE SEQUENCE [LARGE SCALE GENOMIC DNA]</scope>
    <source>
        <strain evidence="4">KACC 11588</strain>
    </source>
</reference>
<dbReference type="Pfam" id="PF06230">
    <property type="entry name" value="LpxI_C"/>
    <property type="match status" value="1"/>
</dbReference>
<dbReference type="InterPro" id="IPR041255">
    <property type="entry name" value="LpxI_N"/>
</dbReference>
<dbReference type="RefSeq" id="WP_209836756.1">
    <property type="nucleotide sequence ID" value="NZ_JAGGJP010000001.1"/>
</dbReference>
<dbReference type="Proteomes" id="UP001596056">
    <property type="component" value="Unassembled WGS sequence"/>
</dbReference>
<name>A0ABW0S8E4_9RHOB</name>
<gene>
    <name evidence="3" type="ORF">ACFPOC_01910</name>
</gene>
<proteinExistence type="predicted"/>